<dbReference type="Pfam" id="PF09594">
    <property type="entry name" value="GT87"/>
    <property type="match status" value="1"/>
</dbReference>
<accession>A0A6M1TMY3</accession>
<comment type="caution">
    <text evidence="9">The sequence shown here is derived from an EMBL/GenBank/DDBJ whole genome shotgun (WGS) entry which is preliminary data.</text>
</comment>
<keyword evidence="10" id="KW-1185">Reference proteome</keyword>
<dbReference type="InterPro" id="IPR018584">
    <property type="entry name" value="GT87"/>
</dbReference>
<feature type="transmembrane region" description="Helical" evidence="8">
    <location>
        <begin position="169"/>
        <end position="188"/>
    </location>
</feature>
<sequence>MIHPLAPDHAPATPAPAPPAGGLVTGRTLLVLCLACLAVAAKTLVDLYLKSVGRGGPSTTDIETFWLVGWLIRQGRLAEAYDATAFFAVQAEVLQTESFMPYTYPPQFNFLTAAMGLLPVWLAYALMLAAGLALYAVALRRLSPGQAGFAFVMVFPAILVNIRTGQNGLLLAGLLALAVQGLLAGGAWRGGLALGLAAIKPHMALGVGAAALLMGRWRLAAVALATGLVTLGAALLAFGTDQLHLIPAATAEAMGFLRDGAYPLHRMVSVYALFRSLGASADLAMAAQAALAVAVLAGLALLALRRAAPRVLLAAALTAPLLISPYAYDYDMAVAGIALALLGPALMARSRPAERIALLAGAWIACGWGIPTAMIAAAPDAGQAADLPSIQAGVNLLMLLAMARILSRAEPATGGQPA</sequence>
<evidence type="ECO:0000313" key="10">
    <source>
        <dbReference type="Proteomes" id="UP000474758"/>
    </source>
</evidence>
<dbReference type="EMBL" id="JAALFE010000001">
    <property type="protein sequence ID" value="NGQ89418.1"/>
    <property type="molecule type" value="Genomic_DNA"/>
</dbReference>
<evidence type="ECO:0000256" key="2">
    <source>
        <dbReference type="ARBA" id="ARBA00022475"/>
    </source>
</evidence>
<reference evidence="9 10" key="1">
    <citation type="submission" date="2020-02" db="EMBL/GenBank/DDBJ databases">
        <title>Rhodobacter translucens sp. nov., a novel bacterium isolated from activated sludge.</title>
        <authorList>
            <person name="Liu J."/>
        </authorList>
    </citation>
    <scope>NUCLEOTIDE SEQUENCE [LARGE SCALE GENOMIC DNA]</scope>
    <source>
        <strain evidence="9 10">HX-7-19</strain>
    </source>
</reference>
<evidence type="ECO:0000256" key="1">
    <source>
        <dbReference type="ARBA" id="ARBA00004651"/>
    </source>
</evidence>
<proteinExistence type="inferred from homology"/>
<evidence type="ECO:0000256" key="4">
    <source>
        <dbReference type="ARBA" id="ARBA00022692"/>
    </source>
</evidence>
<keyword evidence="6 8" id="KW-0472">Membrane</keyword>
<feature type="transmembrane region" description="Helical" evidence="8">
    <location>
        <begin position="144"/>
        <end position="162"/>
    </location>
</feature>
<keyword evidence="4 8" id="KW-0812">Transmembrane</keyword>
<feature type="transmembrane region" description="Helical" evidence="8">
    <location>
        <begin position="333"/>
        <end position="349"/>
    </location>
</feature>
<dbReference type="Proteomes" id="UP000474758">
    <property type="component" value="Unassembled WGS sequence"/>
</dbReference>
<keyword evidence="3" id="KW-0808">Transferase</keyword>
<dbReference type="GO" id="GO:0016758">
    <property type="term" value="F:hexosyltransferase activity"/>
    <property type="evidence" value="ECO:0007669"/>
    <property type="project" value="InterPro"/>
</dbReference>
<name>A0A6M1TMY3_9RHOB</name>
<evidence type="ECO:0000256" key="6">
    <source>
        <dbReference type="ARBA" id="ARBA00023136"/>
    </source>
</evidence>
<keyword evidence="5 8" id="KW-1133">Transmembrane helix</keyword>
<dbReference type="AlphaFoldDB" id="A0A6M1TMY3"/>
<organism evidence="9 10">
    <name type="scientific">Paragemmobacter kunshanensis</name>
    <dbReference type="NCBI Taxonomy" id="2583234"/>
    <lineage>
        <taxon>Bacteria</taxon>
        <taxon>Pseudomonadati</taxon>
        <taxon>Pseudomonadota</taxon>
        <taxon>Alphaproteobacteria</taxon>
        <taxon>Rhodobacterales</taxon>
        <taxon>Paracoccaceae</taxon>
        <taxon>Paragemmobacter</taxon>
    </lineage>
</organism>
<feature type="transmembrane region" description="Helical" evidence="8">
    <location>
        <begin position="311"/>
        <end position="327"/>
    </location>
</feature>
<feature type="transmembrane region" description="Helical" evidence="8">
    <location>
        <begin position="220"/>
        <end position="238"/>
    </location>
</feature>
<evidence type="ECO:0000256" key="7">
    <source>
        <dbReference type="ARBA" id="ARBA00024033"/>
    </source>
</evidence>
<keyword evidence="2" id="KW-1003">Cell membrane</keyword>
<gene>
    <name evidence="9" type="ORF">G5V65_00810</name>
</gene>
<evidence type="ECO:0000256" key="3">
    <source>
        <dbReference type="ARBA" id="ARBA00022679"/>
    </source>
</evidence>
<feature type="transmembrane region" description="Helical" evidence="8">
    <location>
        <begin position="283"/>
        <end position="304"/>
    </location>
</feature>
<dbReference type="RefSeq" id="WP_165046519.1">
    <property type="nucleotide sequence ID" value="NZ_JAALFE010000001.1"/>
</dbReference>
<feature type="transmembrane region" description="Helical" evidence="8">
    <location>
        <begin position="356"/>
        <end position="378"/>
    </location>
</feature>
<evidence type="ECO:0000256" key="8">
    <source>
        <dbReference type="SAM" id="Phobius"/>
    </source>
</evidence>
<feature type="transmembrane region" description="Helical" evidence="8">
    <location>
        <begin position="110"/>
        <end position="138"/>
    </location>
</feature>
<feature type="transmembrane region" description="Helical" evidence="8">
    <location>
        <begin position="29"/>
        <end position="49"/>
    </location>
</feature>
<feature type="transmembrane region" description="Helical" evidence="8">
    <location>
        <begin position="194"/>
        <end position="213"/>
    </location>
</feature>
<comment type="subcellular location">
    <subcellularLocation>
        <location evidence="1">Cell membrane</location>
        <topology evidence="1">Multi-pass membrane protein</topology>
    </subcellularLocation>
</comment>
<evidence type="ECO:0000256" key="5">
    <source>
        <dbReference type="ARBA" id="ARBA00022989"/>
    </source>
</evidence>
<dbReference type="GO" id="GO:0005886">
    <property type="term" value="C:plasma membrane"/>
    <property type="evidence" value="ECO:0007669"/>
    <property type="project" value="UniProtKB-SubCell"/>
</dbReference>
<comment type="similarity">
    <text evidence="7">Belongs to the glycosyltransferase 87 family.</text>
</comment>
<evidence type="ECO:0000313" key="9">
    <source>
        <dbReference type="EMBL" id="NGQ89418.1"/>
    </source>
</evidence>
<protein>
    <submittedName>
        <fullName evidence="9">DUF2029 domain-containing protein</fullName>
    </submittedName>
</protein>